<gene>
    <name evidence="4" type="ORF">GCM10022267_34910</name>
</gene>
<sequence>MEQLVGSSPDPAVVEFYATRCGDCRRIAPLLDDLEAEFASRVRLVKVNADENPTLVARFGVSSTPTLFAIVDNSQVATAVGAQPVPILRALFDSAAGAGCGCGPSCESGTSTQRVADANSGWVPAEACTLPTADQPLRLSRVR</sequence>
<dbReference type="CDD" id="cd02947">
    <property type="entry name" value="TRX_family"/>
    <property type="match status" value="1"/>
</dbReference>
<dbReference type="PANTHER" id="PTHR45663">
    <property type="entry name" value="GEO12009P1"/>
    <property type="match status" value="1"/>
</dbReference>
<protein>
    <recommendedName>
        <fullName evidence="3">Thioredoxin domain-containing protein</fullName>
    </recommendedName>
</protein>
<dbReference type="SUPFAM" id="SSF52833">
    <property type="entry name" value="Thioredoxin-like"/>
    <property type="match status" value="1"/>
</dbReference>
<dbReference type="PROSITE" id="PS51352">
    <property type="entry name" value="THIOREDOXIN_2"/>
    <property type="match status" value="1"/>
</dbReference>
<dbReference type="Gene3D" id="3.40.30.10">
    <property type="entry name" value="Glutaredoxin"/>
    <property type="match status" value="1"/>
</dbReference>
<comment type="similarity">
    <text evidence="1">Belongs to the thioredoxin family.</text>
</comment>
<feature type="domain" description="Thioredoxin" evidence="3">
    <location>
        <begin position="1"/>
        <end position="97"/>
    </location>
</feature>
<evidence type="ECO:0000259" key="3">
    <source>
        <dbReference type="PROSITE" id="PS51352"/>
    </source>
</evidence>
<name>A0ABP7B220_9PSEU</name>
<evidence type="ECO:0000256" key="1">
    <source>
        <dbReference type="ARBA" id="ARBA00008987"/>
    </source>
</evidence>
<keyword evidence="5" id="KW-1185">Reference proteome</keyword>
<reference evidence="5" key="1">
    <citation type="journal article" date="2019" name="Int. J. Syst. Evol. Microbiol.">
        <title>The Global Catalogue of Microorganisms (GCM) 10K type strain sequencing project: providing services to taxonomists for standard genome sequencing and annotation.</title>
        <authorList>
            <consortium name="The Broad Institute Genomics Platform"/>
            <consortium name="The Broad Institute Genome Sequencing Center for Infectious Disease"/>
            <person name="Wu L."/>
            <person name="Ma J."/>
        </authorList>
    </citation>
    <scope>NUCLEOTIDE SEQUENCE [LARGE SCALE GENOMIC DNA]</scope>
    <source>
        <strain evidence="5">JCM 17494</strain>
    </source>
</reference>
<accession>A0ABP7B220</accession>
<dbReference type="EMBL" id="BAABBE010000009">
    <property type="protein sequence ID" value="GAA3645187.1"/>
    <property type="molecule type" value="Genomic_DNA"/>
</dbReference>
<dbReference type="Proteomes" id="UP001500711">
    <property type="component" value="Unassembled WGS sequence"/>
</dbReference>
<dbReference type="Pfam" id="PF00085">
    <property type="entry name" value="Thioredoxin"/>
    <property type="match status" value="1"/>
</dbReference>
<organism evidence="4 5">
    <name type="scientific">Lentzea roselyniae</name>
    <dbReference type="NCBI Taxonomy" id="531940"/>
    <lineage>
        <taxon>Bacteria</taxon>
        <taxon>Bacillati</taxon>
        <taxon>Actinomycetota</taxon>
        <taxon>Actinomycetes</taxon>
        <taxon>Pseudonocardiales</taxon>
        <taxon>Pseudonocardiaceae</taxon>
        <taxon>Lentzea</taxon>
    </lineage>
</organism>
<evidence type="ECO:0000313" key="4">
    <source>
        <dbReference type="EMBL" id="GAA3645187.1"/>
    </source>
</evidence>
<keyword evidence="2" id="KW-0676">Redox-active center</keyword>
<dbReference type="PANTHER" id="PTHR45663:SF11">
    <property type="entry name" value="GEO12009P1"/>
    <property type="match status" value="1"/>
</dbReference>
<evidence type="ECO:0000313" key="5">
    <source>
        <dbReference type="Proteomes" id="UP001500711"/>
    </source>
</evidence>
<dbReference type="InterPro" id="IPR036249">
    <property type="entry name" value="Thioredoxin-like_sf"/>
</dbReference>
<proteinExistence type="inferred from homology"/>
<comment type="caution">
    <text evidence="4">The sequence shown here is derived from an EMBL/GenBank/DDBJ whole genome shotgun (WGS) entry which is preliminary data.</text>
</comment>
<dbReference type="InterPro" id="IPR013766">
    <property type="entry name" value="Thioredoxin_domain"/>
</dbReference>
<evidence type="ECO:0000256" key="2">
    <source>
        <dbReference type="ARBA" id="ARBA00023284"/>
    </source>
</evidence>